<dbReference type="GO" id="GO:0005524">
    <property type="term" value="F:ATP binding"/>
    <property type="evidence" value="ECO:0007669"/>
    <property type="project" value="InterPro"/>
</dbReference>
<feature type="compositionally biased region" description="Polar residues" evidence="1">
    <location>
        <begin position="184"/>
        <end position="194"/>
    </location>
</feature>
<feature type="domain" description="Protein kinase" evidence="2">
    <location>
        <begin position="252"/>
        <end position="560"/>
    </location>
</feature>
<dbReference type="OrthoDB" id="5418235at2759"/>
<proteinExistence type="predicted"/>
<dbReference type="PROSITE" id="PS00108">
    <property type="entry name" value="PROTEIN_KINASE_ST"/>
    <property type="match status" value="1"/>
</dbReference>
<organism evidence="3 4">
    <name type="scientific">Glutinoglossum americanum</name>
    <dbReference type="NCBI Taxonomy" id="1670608"/>
    <lineage>
        <taxon>Eukaryota</taxon>
        <taxon>Fungi</taxon>
        <taxon>Dikarya</taxon>
        <taxon>Ascomycota</taxon>
        <taxon>Pezizomycotina</taxon>
        <taxon>Geoglossomycetes</taxon>
        <taxon>Geoglossales</taxon>
        <taxon>Geoglossaceae</taxon>
        <taxon>Glutinoglossum</taxon>
    </lineage>
</organism>
<keyword evidence="4" id="KW-1185">Reference proteome</keyword>
<dbReference type="InterPro" id="IPR011009">
    <property type="entry name" value="Kinase-like_dom_sf"/>
</dbReference>
<protein>
    <recommendedName>
        <fullName evidence="2">Protein kinase domain-containing protein</fullName>
    </recommendedName>
</protein>
<dbReference type="SUPFAM" id="SSF56112">
    <property type="entry name" value="Protein kinase-like (PK-like)"/>
    <property type="match status" value="1"/>
</dbReference>
<feature type="compositionally biased region" description="Polar residues" evidence="1">
    <location>
        <begin position="1258"/>
        <end position="1278"/>
    </location>
</feature>
<dbReference type="Gene3D" id="1.10.510.10">
    <property type="entry name" value="Transferase(Phosphotransferase) domain 1"/>
    <property type="match status" value="1"/>
</dbReference>
<accession>A0A9P8HXQ2</accession>
<feature type="region of interest" description="Disordered" evidence="1">
    <location>
        <begin position="775"/>
        <end position="811"/>
    </location>
</feature>
<dbReference type="PANTHER" id="PTHR37542">
    <property type="entry name" value="HELO DOMAIN-CONTAINING PROTEIN-RELATED"/>
    <property type="match status" value="1"/>
</dbReference>
<evidence type="ECO:0000313" key="3">
    <source>
        <dbReference type="EMBL" id="KAH0537390.1"/>
    </source>
</evidence>
<dbReference type="InterPro" id="IPR000719">
    <property type="entry name" value="Prot_kinase_dom"/>
</dbReference>
<evidence type="ECO:0000313" key="4">
    <source>
        <dbReference type="Proteomes" id="UP000698800"/>
    </source>
</evidence>
<feature type="region of interest" description="Disordered" evidence="1">
    <location>
        <begin position="151"/>
        <end position="194"/>
    </location>
</feature>
<name>A0A9P8HXQ2_9PEZI</name>
<dbReference type="InterPro" id="IPR008271">
    <property type="entry name" value="Ser/Thr_kinase_AS"/>
</dbReference>
<dbReference type="GO" id="GO:0004672">
    <property type="term" value="F:protein kinase activity"/>
    <property type="evidence" value="ECO:0007669"/>
    <property type="project" value="InterPro"/>
</dbReference>
<sequence length="1310" mass="144218">MEAFQGASALPVRRLTKMYSDAKKSYDTVTKPAKTDGRGESLNSSFLQRKLRIQKDRLITWGLDWSDTSTAETGDIDESLEREGLADVVWSILTSIKEMLDEAELMQCPDISTFGQEKVAPDRPNPVDLLRDLTTSIDTLYDLSRSRRALRQTPSVDTKRQYFGSGPSTQDPEKSSKDPFAYSPTPQNVSSRVETSLSIDASSVIIPGNSMQPPSYELTLATPTTPVPFPVVPSNSAADNSRTMGYLRQPRTSASPWARDGSQGTIPVLIEYAHFDPIYSTTMISPSLSRLESLAEALHQFGDSPRAQHFKVLNLLGYFEDPTGARYGLVYELPSTIYRGPVSLVDSNLDNLKPINLLSALEAGPTPGPIPTHPVVPNLEDRFRLAFNLATTLYYLHAKGIKHRDIKSANVILFPSSSGSEPQDRRKADLGNPYLASFDVFSEYDLEKAQDSDVRNIYRHPNDPLISRADTHRDSTLTFDLYGLGMVLLEIGLWMPLKSFWKLKYTPGIFKSRIESIYVRKLASKCGSLYMKAVESCLVAPDIELSGNTHGSTSEMGGFYWNVIKRLERCCLFDGPDPAAIGSRSFGPLHGGSLHSRAAQWAGPASSTSHFKAHPSPWPESNPFDPLEVPQELVPPPRPSGAPSCFVEHGDQVEVRPGVNSTQPPEADVQAVRRPAPPVAEPASRPRLKVHPVVTTPAQLDDWHRNLLPRLERILEKALADSAETVTIDLIGVGETQLTARPTIFVTCANVGKVKGVLSRRFKYDKSSFDLKVRKGKVRRSTARRRRPKPNLPGHSSLNRDDPENIPAKNPFYQHRPLCGASIGAYFDDKHLPPATFGGVVLVDKKPLAMTVHHLLDAPSEEEDSDFDDDGNYRSNARWLSNYDIPTTEQGAPGSYTYNIQDYSFEISDDDEGMYSASEFDYDSDSPSDEGDDQESEDDSCSATEWGDLPGFDKEERPDIIITQPAIDDVDDDFFPNEEDKDEEHLSSHTLGRVHASSGVRRWQKDGVKHEIDWALLNINEDRLQPYNLIQGGKRFCPQHQEDFIPKLVSPVYRHSEFSPEEDLYPTRVAKTEDLSQLKVHCLGRTSGLQGGIISAAMSSLKIYGRRTYSRSWHVVGRFGVGGDSGAWIIDNEQGRVCGHVLAWCSRNAIAYFCPMEVLLEDIKRNLPAETVELPSAAPVIGLLAAKNPEPEEEVVKDLEEEMSGLSIVTPVKSIDAASAAVVTEESLVDGIEGLVISPTATSLSPVATMITTVSLPNSPISRASSPKQQRITSTGGDSLTSSATATVAMVAGLERLPIGGANGGREVMV</sequence>
<feature type="compositionally biased region" description="Acidic residues" evidence="1">
    <location>
        <begin position="968"/>
        <end position="982"/>
    </location>
</feature>
<dbReference type="Proteomes" id="UP000698800">
    <property type="component" value="Unassembled WGS sequence"/>
</dbReference>
<dbReference type="EMBL" id="JAGHQL010000147">
    <property type="protein sequence ID" value="KAH0537390.1"/>
    <property type="molecule type" value="Genomic_DNA"/>
</dbReference>
<dbReference type="PANTHER" id="PTHR37542:SF2">
    <property type="entry name" value="PROTEIN KINASE DOMAIN-CONTAINING PROTEIN"/>
    <property type="match status" value="1"/>
</dbReference>
<reference evidence="3" key="1">
    <citation type="submission" date="2021-03" db="EMBL/GenBank/DDBJ databases">
        <title>Comparative genomics and phylogenomic investigation of the class Geoglossomycetes provide insights into ecological specialization and systematics.</title>
        <authorList>
            <person name="Melie T."/>
            <person name="Pirro S."/>
            <person name="Miller A.N."/>
            <person name="Quandt A."/>
        </authorList>
    </citation>
    <scope>NUCLEOTIDE SEQUENCE</scope>
    <source>
        <strain evidence="3">GBOQ0MN5Z8</strain>
    </source>
</reference>
<feature type="compositionally biased region" description="Acidic residues" evidence="1">
    <location>
        <begin position="920"/>
        <end position="940"/>
    </location>
</feature>
<feature type="compositionally biased region" description="Basic residues" evidence="1">
    <location>
        <begin position="775"/>
        <end position="789"/>
    </location>
</feature>
<gene>
    <name evidence="3" type="ORF">FGG08_005789</name>
</gene>
<feature type="region of interest" description="Disordered" evidence="1">
    <location>
        <begin position="915"/>
        <end position="991"/>
    </location>
</feature>
<comment type="caution">
    <text evidence="3">The sequence shown here is derived from an EMBL/GenBank/DDBJ whole genome shotgun (WGS) entry which is preliminary data.</text>
</comment>
<feature type="region of interest" description="Disordered" evidence="1">
    <location>
        <begin position="659"/>
        <end position="684"/>
    </location>
</feature>
<evidence type="ECO:0000256" key="1">
    <source>
        <dbReference type="SAM" id="MobiDB-lite"/>
    </source>
</evidence>
<evidence type="ECO:0000259" key="2">
    <source>
        <dbReference type="PROSITE" id="PS50011"/>
    </source>
</evidence>
<dbReference type="PROSITE" id="PS50011">
    <property type="entry name" value="PROTEIN_KINASE_DOM"/>
    <property type="match status" value="1"/>
</dbReference>
<feature type="region of interest" description="Disordered" evidence="1">
    <location>
        <begin position="1258"/>
        <end position="1281"/>
    </location>
</feature>